<evidence type="ECO:0000259" key="5">
    <source>
        <dbReference type="PROSITE" id="PS50048"/>
    </source>
</evidence>
<gene>
    <name evidence="6" type="ORF">WICANDRAFT_82668</name>
</gene>
<dbReference type="GO" id="GO:0003677">
    <property type="term" value="F:DNA binding"/>
    <property type="evidence" value="ECO:0007669"/>
    <property type="project" value="InterPro"/>
</dbReference>
<evidence type="ECO:0000313" key="6">
    <source>
        <dbReference type="EMBL" id="ODQ62701.1"/>
    </source>
</evidence>
<evidence type="ECO:0000256" key="2">
    <source>
        <dbReference type="ARBA" id="ARBA00022723"/>
    </source>
</evidence>
<dbReference type="SMART" id="SM00066">
    <property type="entry name" value="GAL4"/>
    <property type="match status" value="1"/>
</dbReference>
<dbReference type="CDD" id="cd00067">
    <property type="entry name" value="GAL4"/>
    <property type="match status" value="1"/>
</dbReference>
<dbReference type="CDD" id="cd12148">
    <property type="entry name" value="fungal_TF_MHR"/>
    <property type="match status" value="1"/>
</dbReference>
<sequence>MELWTVDSYKKNSGVPKMRKRKRLTLTCTSCRQRKIKCDQGRPCSSCIKRKIPADMCIYNDTPFVNENGSDSPGGVAADDSNENNVKALKDEVEYLKKQLAELQHNGANSNTSTSGSTPFNSTNNPKLKLYGYLHSKPNKTVHFGPTSWRSLVDREENFDGLINEAKDYIKNVRKKWKFENDINKMSSDDYKSINVESPIMLLDNLARYLPCYEVVSNHVSRYVKGYWNRRTPIIDNDEFLKDFDGLFSQMSDGSCHIRIKNKSIDYAKIALVLIVVKHSMNTENAYSAIRQAYDSTDRMLLYANKLLELSNFMSKPSIPALQTLILLRQFKMINPSDDDGGDGHKGTLQFKTAINMAIVLGLHGDIDSIYRGYALNLRTLLKVIWKHLLFQDAILSFHMGIPLSINKSFINPSGLDDSDAYGKVTSCLRDAVDSLTSNECRQNDLLRIINKMESCHEGDLLHLSTTLRGLSEDTVLSDETCLVKIELKMFAIYTIHVLYDVLYQGTDSSNPDRELFYNGTMKYGVLTISHFIEAMIRFNKICMENSNTPEIFVLVEMCQSLVGVSKIIFLKVYTCLYTFELVRLVNINTDAQPTLQQVFSLSITEIERLKVDDRSSMLNISFKSPAFMHALMTLSCKYLLKLRNNSFGTVFSMNFCLLTVLAVFKYFEKFIDQKFHKQKHAINQLTKEKPIISATTFTATDDSFNDMVQKILYSGELDFFDVQYGENLSYDGLDDVLAGTGMFYDESTGNFTSSTSHNGPE</sequence>
<evidence type="ECO:0000256" key="4">
    <source>
        <dbReference type="ARBA" id="ARBA00023242"/>
    </source>
</evidence>
<dbReference type="InterPro" id="IPR050613">
    <property type="entry name" value="Sec_Metabolite_Reg"/>
</dbReference>
<dbReference type="Gene3D" id="4.10.240.10">
    <property type="entry name" value="Zn(2)-C6 fungal-type DNA-binding domain"/>
    <property type="match status" value="1"/>
</dbReference>
<keyword evidence="3" id="KW-0862">Zinc</keyword>
<dbReference type="STRING" id="683960.A0A1E3PBE5"/>
<dbReference type="Proteomes" id="UP000094112">
    <property type="component" value="Unassembled WGS sequence"/>
</dbReference>
<dbReference type="RefSeq" id="XP_019041908.1">
    <property type="nucleotide sequence ID" value="XM_019185420.1"/>
</dbReference>
<dbReference type="GeneID" id="30202666"/>
<evidence type="ECO:0000256" key="3">
    <source>
        <dbReference type="ARBA" id="ARBA00022833"/>
    </source>
</evidence>
<dbReference type="InterPro" id="IPR036864">
    <property type="entry name" value="Zn2-C6_fun-type_DNA-bd_sf"/>
</dbReference>
<dbReference type="Pfam" id="PF04082">
    <property type="entry name" value="Fungal_trans"/>
    <property type="match status" value="1"/>
</dbReference>
<dbReference type="PANTHER" id="PTHR31001">
    <property type="entry name" value="UNCHARACTERIZED TRANSCRIPTIONAL REGULATORY PROTEIN"/>
    <property type="match status" value="1"/>
</dbReference>
<feature type="domain" description="Zn(2)-C6 fungal-type" evidence="5">
    <location>
        <begin position="27"/>
        <end position="59"/>
    </location>
</feature>
<dbReference type="GO" id="GO:0006351">
    <property type="term" value="P:DNA-templated transcription"/>
    <property type="evidence" value="ECO:0007669"/>
    <property type="project" value="InterPro"/>
</dbReference>
<evidence type="ECO:0000313" key="7">
    <source>
        <dbReference type="Proteomes" id="UP000094112"/>
    </source>
</evidence>
<dbReference type="OrthoDB" id="4356994at2759"/>
<name>A0A1E3PBE5_WICAA</name>
<keyword evidence="2" id="KW-0479">Metal-binding</keyword>
<dbReference type="AlphaFoldDB" id="A0A1E3PBE5"/>
<dbReference type="GO" id="GO:0008270">
    <property type="term" value="F:zinc ion binding"/>
    <property type="evidence" value="ECO:0007669"/>
    <property type="project" value="InterPro"/>
</dbReference>
<keyword evidence="4" id="KW-0539">Nucleus</keyword>
<dbReference type="InterPro" id="IPR007219">
    <property type="entry name" value="XnlR_reg_dom"/>
</dbReference>
<dbReference type="PROSITE" id="PS50048">
    <property type="entry name" value="ZN2_CY6_FUNGAL_2"/>
    <property type="match status" value="1"/>
</dbReference>
<dbReference type="Pfam" id="PF00172">
    <property type="entry name" value="Zn_clus"/>
    <property type="match status" value="1"/>
</dbReference>
<keyword evidence="7" id="KW-1185">Reference proteome</keyword>
<dbReference type="EMBL" id="KV454208">
    <property type="protein sequence ID" value="ODQ62701.1"/>
    <property type="molecule type" value="Genomic_DNA"/>
</dbReference>
<reference evidence="6 7" key="1">
    <citation type="journal article" date="2016" name="Proc. Natl. Acad. Sci. U.S.A.">
        <title>Comparative genomics of biotechnologically important yeasts.</title>
        <authorList>
            <person name="Riley R."/>
            <person name="Haridas S."/>
            <person name="Wolfe K.H."/>
            <person name="Lopes M.R."/>
            <person name="Hittinger C.T."/>
            <person name="Goeker M."/>
            <person name="Salamov A.A."/>
            <person name="Wisecaver J.H."/>
            <person name="Long T.M."/>
            <person name="Calvey C.H."/>
            <person name="Aerts A.L."/>
            <person name="Barry K.W."/>
            <person name="Choi C."/>
            <person name="Clum A."/>
            <person name="Coughlan A.Y."/>
            <person name="Deshpande S."/>
            <person name="Douglass A.P."/>
            <person name="Hanson S.J."/>
            <person name="Klenk H.-P."/>
            <person name="LaButti K.M."/>
            <person name="Lapidus A."/>
            <person name="Lindquist E.A."/>
            <person name="Lipzen A.M."/>
            <person name="Meier-Kolthoff J.P."/>
            <person name="Ohm R.A."/>
            <person name="Otillar R.P."/>
            <person name="Pangilinan J.L."/>
            <person name="Peng Y."/>
            <person name="Rokas A."/>
            <person name="Rosa C.A."/>
            <person name="Scheuner C."/>
            <person name="Sibirny A.A."/>
            <person name="Slot J.C."/>
            <person name="Stielow J.B."/>
            <person name="Sun H."/>
            <person name="Kurtzman C.P."/>
            <person name="Blackwell M."/>
            <person name="Grigoriev I.V."/>
            <person name="Jeffries T.W."/>
        </authorList>
    </citation>
    <scope>NUCLEOTIDE SEQUENCE [LARGE SCALE GENOMIC DNA]</scope>
    <source>
        <strain evidence="7">ATCC 58044 / CBS 1984 / NCYC 433 / NRRL Y-366-8</strain>
    </source>
</reference>
<protein>
    <recommendedName>
        <fullName evidence="5">Zn(2)-C6 fungal-type domain-containing protein</fullName>
    </recommendedName>
</protein>
<proteinExistence type="predicted"/>
<dbReference type="SUPFAM" id="SSF57701">
    <property type="entry name" value="Zn2/Cys6 DNA-binding domain"/>
    <property type="match status" value="1"/>
</dbReference>
<evidence type="ECO:0000256" key="1">
    <source>
        <dbReference type="ARBA" id="ARBA00004123"/>
    </source>
</evidence>
<dbReference type="InterPro" id="IPR001138">
    <property type="entry name" value="Zn2Cys6_DnaBD"/>
</dbReference>
<comment type="subcellular location">
    <subcellularLocation>
        <location evidence="1">Nucleus</location>
    </subcellularLocation>
</comment>
<dbReference type="GO" id="GO:0000981">
    <property type="term" value="F:DNA-binding transcription factor activity, RNA polymerase II-specific"/>
    <property type="evidence" value="ECO:0007669"/>
    <property type="project" value="InterPro"/>
</dbReference>
<accession>A0A1E3PBE5</accession>
<organism evidence="6 7">
    <name type="scientific">Wickerhamomyces anomalus (strain ATCC 58044 / CBS 1984 / NCYC 433 / NRRL Y-366-8)</name>
    <name type="common">Yeast</name>
    <name type="synonym">Hansenula anomala</name>
    <dbReference type="NCBI Taxonomy" id="683960"/>
    <lineage>
        <taxon>Eukaryota</taxon>
        <taxon>Fungi</taxon>
        <taxon>Dikarya</taxon>
        <taxon>Ascomycota</taxon>
        <taxon>Saccharomycotina</taxon>
        <taxon>Saccharomycetes</taxon>
        <taxon>Phaffomycetales</taxon>
        <taxon>Wickerhamomycetaceae</taxon>
        <taxon>Wickerhamomyces</taxon>
    </lineage>
</organism>
<dbReference type="GO" id="GO:0005634">
    <property type="term" value="C:nucleus"/>
    <property type="evidence" value="ECO:0007669"/>
    <property type="project" value="UniProtKB-SubCell"/>
</dbReference>